<evidence type="ECO:0000256" key="4">
    <source>
        <dbReference type="ARBA" id="ARBA00022728"/>
    </source>
</evidence>
<gene>
    <name evidence="10" type="ORF">CVLEPA_LOCUS28737</name>
</gene>
<sequence>MEEPTSSTEDVNQLANEGESSSTTSSNTKQMSGADKHKERLDKLKALKMRRFESKKLNRAEVVEEDRKGKLPKNWENRQQRAEYKLNEIEQRKTCDENGIDYDREKLLHVSASEAERLDGIKRRKKDPDLGFSTFEAAGARNYQKITKQIQPDMEDYNRRKDEMGEELFYAGLNTLLPGKIKDTKQGIDKMVNDLLDRKAKKKPFSRRRVYDESKDVDYINESNARHNKRLERFYGKYTAEIKQNLERGTAV</sequence>
<evidence type="ECO:0000256" key="8">
    <source>
        <dbReference type="RuleBase" id="RU367148"/>
    </source>
</evidence>
<keyword evidence="3 8" id="KW-0507">mRNA processing</keyword>
<evidence type="ECO:0000256" key="5">
    <source>
        <dbReference type="ARBA" id="ARBA00023187"/>
    </source>
</evidence>
<dbReference type="PANTHER" id="PTHR13264:SF5">
    <property type="entry name" value="PRE-MRNA-SPLICING FACTOR SYF2"/>
    <property type="match status" value="1"/>
</dbReference>
<evidence type="ECO:0000256" key="7">
    <source>
        <dbReference type="ARBA" id="ARBA00045277"/>
    </source>
</evidence>
<comment type="similarity">
    <text evidence="2 8">Belongs to the SYF2 family.</text>
</comment>
<proteinExistence type="inferred from homology"/>
<feature type="compositionally biased region" description="Polar residues" evidence="9">
    <location>
        <begin position="1"/>
        <end position="19"/>
    </location>
</feature>
<reference evidence="10 11" key="1">
    <citation type="submission" date="2024-02" db="EMBL/GenBank/DDBJ databases">
        <authorList>
            <person name="Daric V."/>
            <person name="Darras S."/>
        </authorList>
    </citation>
    <scope>NUCLEOTIDE SEQUENCE [LARGE SCALE GENOMIC DNA]</scope>
</reference>
<evidence type="ECO:0000256" key="9">
    <source>
        <dbReference type="SAM" id="MobiDB-lite"/>
    </source>
</evidence>
<dbReference type="Pfam" id="PF08231">
    <property type="entry name" value="SYF2"/>
    <property type="match status" value="1"/>
</dbReference>
<evidence type="ECO:0000313" key="10">
    <source>
        <dbReference type="EMBL" id="CAK8695464.1"/>
    </source>
</evidence>
<protein>
    <recommendedName>
        <fullName evidence="8">Pre-mRNA-splicing factor SYF2</fullName>
    </recommendedName>
</protein>
<name>A0ABP0GXB4_CLALP</name>
<dbReference type="PANTHER" id="PTHR13264">
    <property type="entry name" value="GCIP-INTERACTING PROTEIN P29"/>
    <property type="match status" value="1"/>
</dbReference>
<dbReference type="Proteomes" id="UP001642483">
    <property type="component" value="Unassembled WGS sequence"/>
</dbReference>
<evidence type="ECO:0000256" key="2">
    <source>
        <dbReference type="ARBA" id="ARBA00010028"/>
    </source>
</evidence>
<keyword evidence="6 8" id="KW-0539">Nucleus</keyword>
<evidence type="ECO:0000256" key="3">
    <source>
        <dbReference type="ARBA" id="ARBA00022664"/>
    </source>
</evidence>
<comment type="caution">
    <text evidence="10">The sequence shown here is derived from an EMBL/GenBank/DDBJ whole genome shotgun (WGS) entry which is preliminary data.</text>
</comment>
<comment type="subcellular location">
    <subcellularLocation>
        <location evidence="1 8">Nucleus</location>
    </subcellularLocation>
</comment>
<keyword evidence="4 8" id="KW-0747">Spliceosome</keyword>
<organism evidence="10 11">
    <name type="scientific">Clavelina lepadiformis</name>
    <name type="common">Light-bulb sea squirt</name>
    <name type="synonym">Ascidia lepadiformis</name>
    <dbReference type="NCBI Taxonomy" id="159417"/>
    <lineage>
        <taxon>Eukaryota</taxon>
        <taxon>Metazoa</taxon>
        <taxon>Chordata</taxon>
        <taxon>Tunicata</taxon>
        <taxon>Ascidiacea</taxon>
        <taxon>Aplousobranchia</taxon>
        <taxon>Clavelinidae</taxon>
        <taxon>Clavelina</taxon>
    </lineage>
</organism>
<evidence type="ECO:0000313" key="11">
    <source>
        <dbReference type="Proteomes" id="UP001642483"/>
    </source>
</evidence>
<keyword evidence="11" id="KW-1185">Reference proteome</keyword>
<comment type="subunit">
    <text evidence="8">May be part of a spliceosome complex.</text>
</comment>
<feature type="region of interest" description="Disordered" evidence="9">
    <location>
        <begin position="1"/>
        <end position="42"/>
    </location>
</feature>
<comment type="function">
    <text evidence="7">Involved in pre-mRNA splicing as component of the spliceosome.</text>
</comment>
<evidence type="ECO:0000256" key="1">
    <source>
        <dbReference type="ARBA" id="ARBA00004123"/>
    </source>
</evidence>
<dbReference type="InterPro" id="IPR013260">
    <property type="entry name" value="mRNA_splic_SYF2"/>
</dbReference>
<evidence type="ECO:0000256" key="6">
    <source>
        <dbReference type="ARBA" id="ARBA00023242"/>
    </source>
</evidence>
<accession>A0ABP0GXB4</accession>
<keyword evidence="5 8" id="KW-0508">mRNA splicing</keyword>
<dbReference type="EMBL" id="CAWYQH010000152">
    <property type="protein sequence ID" value="CAK8695464.1"/>
    <property type="molecule type" value="Genomic_DNA"/>
</dbReference>